<organism evidence="1 2">
    <name type="scientific">Marasmius oreades</name>
    <name type="common">fairy-ring Marasmius</name>
    <dbReference type="NCBI Taxonomy" id="181124"/>
    <lineage>
        <taxon>Eukaryota</taxon>
        <taxon>Fungi</taxon>
        <taxon>Dikarya</taxon>
        <taxon>Basidiomycota</taxon>
        <taxon>Agaricomycotina</taxon>
        <taxon>Agaricomycetes</taxon>
        <taxon>Agaricomycetidae</taxon>
        <taxon>Agaricales</taxon>
        <taxon>Marasmiineae</taxon>
        <taxon>Marasmiaceae</taxon>
        <taxon>Marasmius</taxon>
    </lineage>
</organism>
<evidence type="ECO:0000313" key="2">
    <source>
        <dbReference type="Proteomes" id="UP001049176"/>
    </source>
</evidence>
<dbReference type="AlphaFoldDB" id="A0A9P7S0D3"/>
<protein>
    <submittedName>
        <fullName evidence="1">Uncharacterized protein</fullName>
    </submittedName>
</protein>
<accession>A0A9P7S0D3</accession>
<sequence>MKCDSDCWSTSLQINVFPHVRMPRGLKFERREPNGKKKDAQLLLNLFFAHPRCLPFLEMRYRLDIKPLKVLTDTGYYVTPQSHLITVSFVLQIELSNLGFGR</sequence>
<dbReference type="Proteomes" id="UP001049176">
    <property type="component" value="Chromosome 5"/>
</dbReference>
<name>A0A9P7S0D3_9AGAR</name>
<dbReference type="KEGG" id="more:E1B28_009323"/>
<proteinExistence type="predicted"/>
<evidence type="ECO:0000313" key="1">
    <source>
        <dbReference type="EMBL" id="KAG7093027.1"/>
    </source>
</evidence>
<dbReference type="RefSeq" id="XP_043009497.1">
    <property type="nucleotide sequence ID" value="XM_043154207.1"/>
</dbReference>
<gene>
    <name evidence="1" type="ORF">E1B28_009323</name>
</gene>
<reference evidence="1" key="1">
    <citation type="journal article" date="2021" name="Genome Biol. Evol.">
        <title>The assembled and annotated genome of the fairy-ring fungus Marasmius oreades.</title>
        <authorList>
            <person name="Hiltunen M."/>
            <person name="Ament-Velasquez S.L."/>
            <person name="Johannesson H."/>
        </authorList>
    </citation>
    <scope>NUCLEOTIDE SEQUENCE</scope>
    <source>
        <strain evidence="1">03SP1</strain>
    </source>
</reference>
<keyword evidence="2" id="KW-1185">Reference proteome</keyword>
<comment type="caution">
    <text evidence="1">The sequence shown here is derived from an EMBL/GenBank/DDBJ whole genome shotgun (WGS) entry which is preliminary data.</text>
</comment>
<dbReference type="GeneID" id="66078399"/>
<dbReference type="EMBL" id="CM032185">
    <property type="protein sequence ID" value="KAG7093027.1"/>
    <property type="molecule type" value="Genomic_DNA"/>
</dbReference>